<evidence type="ECO:0000259" key="1">
    <source>
        <dbReference type="SMART" id="SM00642"/>
    </source>
</evidence>
<dbReference type="AlphaFoldDB" id="A0A249K8L0"/>
<dbReference type="PANTHER" id="PTHR10357">
    <property type="entry name" value="ALPHA-AMYLASE FAMILY MEMBER"/>
    <property type="match status" value="1"/>
</dbReference>
<reference evidence="2 3" key="1">
    <citation type="submission" date="2016-07" db="EMBL/GenBank/DDBJ databases">
        <title>High microdiversification within the ubiquitous acI lineage of Actinobacteria.</title>
        <authorList>
            <person name="Neuenschwander S.M."/>
            <person name="Salcher M."/>
            <person name="Ghai R."/>
            <person name="Pernthaler J."/>
        </authorList>
    </citation>
    <scope>NUCLEOTIDE SEQUENCE [LARGE SCALE GENOMIC DNA]</scope>
    <source>
        <strain evidence="2">MMS-21-160</strain>
    </source>
</reference>
<keyword evidence="3" id="KW-1185">Reference proteome</keyword>
<accession>A0A249K8L0</accession>
<dbReference type="SMART" id="SM00642">
    <property type="entry name" value="Aamy"/>
    <property type="match status" value="1"/>
</dbReference>
<proteinExistence type="predicted"/>
<protein>
    <submittedName>
        <fullName evidence="2">Alpha amylase</fullName>
    </submittedName>
</protein>
<evidence type="ECO:0000313" key="3">
    <source>
        <dbReference type="Proteomes" id="UP000217171"/>
    </source>
</evidence>
<dbReference type="Gene3D" id="3.20.20.80">
    <property type="entry name" value="Glycosidases"/>
    <property type="match status" value="1"/>
</dbReference>
<dbReference type="OrthoDB" id="9802433at2"/>
<dbReference type="SUPFAM" id="SSF51445">
    <property type="entry name" value="(Trans)glycosidases"/>
    <property type="match status" value="1"/>
</dbReference>
<dbReference type="GO" id="GO:0005975">
    <property type="term" value="P:carbohydrate metabolic process"/>
    <property type="evidence" value="ECO:0007669"/>
    <property type="project" value="InterPro"/>
</dbReference>
<organism evidence="2 3">
    <name type="scientific">Candidatus Nanopelagicus hibericus</name>
    <dbReference type="NCBI Taxonomy" id="1884915"/>
    <lineage>
        <taxon>Bacteria</taxon>
        <taxon>Bacillati</taxon>
        <taxon>Actinomycetota</taxon>
        <taxon>Actinomycetes</taxon>
        <taxon>Candidatus Nanopelagicales</taxon>
        <taxon>Candidatus Nanopelagicaceae</taxon>
        <taxon>Candidatus Nanopelagicus</taxon>
    </lineage>
</organism>
<dbReference type="KEGG" id="nhi:B1s21160_02135"/>
<sequence length="742" mass="82784">MKLHHLESNHQIEVDDKSGLLTALTYSSAAVTRGVSFDISINLQTGGGERRAATGGLEYFDCQNQSAVTATGAPISSQGINGIIWHLPISIDSIKAELIYRLDRQSAATSFAIYFPGGQSVLIRDINLEFQIKLPADNWIINMPGNGLRKDLPISTLNAEVGISPVGGLRGSSSVIHLASKNNGQVAIWPSNRVEIPQLTIKSSGQSQIQLKIDTNFGSDLSKVTGVELELCKLDLSVPGYETFGEVFQDWLRQDGYVSPNNPPTWIDGAMIYEAQIGFSVFNEVNHYSPYPQVRDLINDLEQIAEFGFSCIQLMPKQPYPSYNIHDYWDIDTSYGNKADIKELVQKAHKLGIKVILDILLHGVLDKEIIKIAADGVRSGPFADLISSETGDSFNADVKDWHNYLIAWSRHILDFEKYWYEGSPAVSPLIAQHPDWFYRDSAGVVQGVYTKAFDARNVEWQDYFISACEFLMKELNIDGFRFDAPSYNDFPNWASWARGRAGASALGCIGLFDRLRPVMKRINPQSLLYTEPSGHVFRQAMDLNYNYDEQWLVTAISDSAAQSAWGIRGAKDLAAWVAERDRFLPNGSLTAHHIDSHDTFWWPSWGRKWRREQFDITKVKLLTLIFGSLPGPFMMFSGGEIGIEQLLPKLAKVKGSKIWLTGEINWWTASSYPDGLFAISRSLDKQVSASLVNFSDQSLILKNEANYQLKSVLLQIGESIVVDSSQIKLPPFSGAVVEFEIG</sequence>
<dbReference type="InterPro" id="IPR006047">
    <property type="entry name" value="GH13_cat_dom"/>
</dbReference>
<dbReference type="Proteomes" id="UP000217171">
    <property type="component" value="Chromosome"/>
</dbReference>
<dbReference type="Pfam" id="PF00128">
    <property type="entry name" value="Alpha-amylase"/>
    <property type="match status" value="1"/>
</dbReference>
<dbReference type="EMBL" id="CP016771">
    <property type="protein sequence ID" value="ASY13150.1"/>
    <property type="molecule type" value="Genomic_DNA"/>
</dbReference>
<dbReference type="InterPro" id="IPR017853">
    <property type="entry name" value="GH"/>
</dbReference>
<feature type="domain" description="Glycosyl hydrolase family 13 catalytic" evidence="1">
    <location>
        <begin position="276"/>
        <end position="654"/>
    </location>
</feature>
<dbReference type="RefSeq" id="WP_095672236.1">
    <property type="nucleotide sequence ID" value="NZ_CP016771.1"/>
</dbReference>
<gene>
    <name evidence="2" type="ORF">B1s21160_02135</name>
</gene>
<name>A0A249K8L0_9ACTN</name>
<evidence type="ECO:0000313" key="2">
    <source>
        <dbReference type="EMBL" id="ASY13150.1"/>
    </source>
</evidence>